<dbReference type="Pfam" id="PF00535">
    <property type="entry name" value="Glycos_transf_2"/>
    <property type="match status" value="2"/>
</dbReference>
<dbReference type="CDD" id="cd00761">
    <property type="entry name" value="Glyco_tranf_GTA_type"/>
    <property type="match status" value="1"/>
</dbReference>
<evidence type="ECO:0000256" key="1">
    <source>
        <dbReference type="SAM" id="Coils"/>
    </source>
</evidence>
<sequence>MNQRVIASADETKYTTAFYHQHLSGSARSAGVILGRLLDYLSPSSMLDVGCGHGTWLRSAQQLGIHELHGFDGSHVDKSALLIDPSHFTAKDLREEFTTAHRYDLTVSVEVAEHLPITRGAAFVRDLCRTSDIVLFSAATPYQGGEDHLNEQWPEYWGILFRQCGYRCFDLFRDEFWDNSEVESWYAQNAFLFVKADNLLCERLAKFSADGRVLSKIHPEIFLINVTRYRPDAIAQLEAELDGWRSVVSAFRSGKANLPELSYGHDGASSEINPFTGGRLNYEDSATVRAEIIAANAACIAAAEDQDRVIRKLREQRTEIREAADRERRSLRDERNSTLNALIDTSVRIHESKNEENEALAAAVAAGQNKIAELSHALDAVKRENALLHQASALPHVLARALPTPVKKVVRLIRDELDIRYLRSKSHFDSAWYLAQNPDVQAAGVDPIRHFIRYGAAEGRNPRADFDTKRFLANRAKTRRPRRNVFVEYLAWHNGQTQLKPIKSGESAAPVLTVTGRNANADGVGAEIAAWYGSKRLTNDQLFEGGARAQVDAATHDQQTQIIIDRYLTGLDTEDVLSPVNALAPLSLIRKALQDTTVNALVSPSAAVTTYTIITPFFAHLDFFRKTAESVERLIKATPTNGHVQRIEWIIVNDDPRFDAAALNEAIPAGIRSVTRIISDGLNRGISARQNQGIDAASNEWMLFLDCDDLIESHCVPVLDHYISQFPRCRFISSAIIDIDDNDVEIRRRIRAYGAEGLYENGMNAGHLAAIRRDLFDDIGKFDQRFSGCQDYDLALRVAIREPILLVPEHLYSYRWHTESQSVAQFKRQARISEAVRRAFLQHFMQHNWPETRSGDEGLSQDSRGACLIRTQGQRLELLEEAVNSVLQQTVPVTPCIVVHAGKAAFEIVKQWVGRFGDRVEILHADAPGRRRGYPLNVGLDFVEANAERFDFFCILDDDDIYYPMFAERLSAALRISGADIAYCMTNSRVPGQQPKSAHPPLPTAALVVGNFIPINAYVVRTGLLVKSGARMRDDIHYLEDWDFLLSLMCANARFAVLNETLSEFRIIGDGNTELKQDPEHFEHCRRIVNARGGLVAKHVGLERFYRDVLDFDFSARPSLLPQDRAHIQAALDLITLVARPLELNDK</sequence>
<dbReference type="SUPFAM" id="SSF53335">
    <property type="entry name" value="S-adenosyl-L-methionine-dependent methyltransferases"/>
    <property type="match status" value="1"/>
</dbReference>
<dbReference type="PANTHER" id="PTHR43685">
    <property type="entry name" value="GLYCOSYLTRANSFERASE"/>
    <property type="match status" value="1"/>
</dbReference>
<feature type="domain" description="Glycosyltransferase 2-like" evidence="2">
    <location>
        <begin position="612"/>
        <end position="779"/>
    </location>
</feature>
<keyword evidence="3" id="KW-0808">Transferase</keyword>
<dbReference type="InterPro" id="IPR029044">
    <property type="entry name" value="Nucleotide-diphossugar_trans"/>
</dbReference>
<name>A0A5P3VM64_9BURK</name>
<evidence type="ECO:0000313" key="4">
    <source>
        <dbReference type="Proteomes" id="UP000325743"/>
    </source>
</evidence>
<dbReference type="Proteomes" id="UP000325743">
    <property type="component" value="Chromosome 2"/>
</dbReference>
<dbReference type="Gene3D" id="3.90.550.10">
    <property type="entry name" value="Spore Coat Polysaccharide Biosynthesis Protein SpsA, Chain A"/>
    <property type="match status" value="2"/>
</dbReference>
<keyword evidence="1" id="KW-0175">Coiled coil</keyword>
<dbReference type="EMBL" id="CP032519">
    <property type="protein sequence ID" value="QEZ47536.1"/>
    <property type="molecule type" value="Genomic_DNA"/>
</dbReference>
<gene>
    <name evidence="3" type="ORF">D2917_25825</name>
</gene>
<dbReference type="Pfam" id="PF13489">
    <property type="entry name" value="Methyltransf_23"/>
    <property type="match status" value="1"/>
</dbReference>
<evidence type="ECO:0000313" key="3">
    <source>
        <dbReference type="EMBL" id="QEZ47536.1"/>
    </source>
</evidence>
<accession>A0A5P3VM64</accession>
<dbReference type="AlphaFoldDB" id="A0A5P3VM64"/>
<organism evidence="3 4">
    <name type="scientific">Cupriavidus oxalaticus</name>
    <dbReference type="NCBI Taxonomy" id="96344"/>
    <lineage>
        <taxon>Bacteria</taxon>
        <taxon>Pseudomonadati</taxon>
        <taxon>Pseudomonadota</taxon>
        <taxon>Betaproteobacteria</taxon>
        <taxon>Burkholderiales</taxon>
        <taxon>Burkholderiaceae</taxon>
        <taxon>Cupriavidus</taxon>
    </lineage>
</organism>
<dbReference type="SUPFAM" id="SSF53448">
    <property type="entry name" value="Nucleotide-diphospho-sugar transferases"/>
    <property type="match status" value="2"/>
</dbReference>
<evidence type="ECO:0000259" key="2">
    <source>
        <dbReference type="Pfam" id="PF00535"/>
    </source>
</evidence>
<dbReference type="RefSeq" id="WP_151072391.1">
    <property type="nucleotide sequence ID" value="NZ_CP032519.1"/>
</dbReference>
<feature type="coiled-coil region" evidence="1">
    <location>
        <begin position="303"/>
        <end position="330"/>
    </location>
</feature>
<dbReference type="InterPro" id="IPR029063">
    <property type="entry name" value="SAM-dependent_MTases_sf"/>
</dbReference>
<dbReference type="PANTHER" id="PTHR43685:SF2">
    <property type="entry name" value="GLYCOSYLTRANSFERASE 2-LIKE DOMAIN-CONTAINING PROTEIN"/>
    <property type="match status" value="1"/>
</dbReference>
<protein>
    <submittedName>
        <fullName evidence="3">Glycosyltransferase</fullName>
    </submittedName>
</protein>
<proteinExistence type="predicted"/>
<dbReference type="InterPro" id="IPR050834">
    <property type="entry name" value="Glycosyltransf_2"/>
</dbReference>
<reference evidence="3 4" key="1">
    <citation type="submission" date="2018-09" db="EMBL/GenBank/DDBJ databases">
        <title>Complete genome sequence of Cupriavidus oxalaticus T2, a bacterium capable of phenol tolerance and degradation.</title>
        <authorList>
            <person name="Yan J."/>
        </authorList>
    </citation>
    <scope>NUCLEOTIDE SEQUENCE [LARGE SCALE GENOMIC DNA]</scope>
    <source>
        <strain evidence="3 4">T2</strain>
    </source>
</reference>
<feature type="domain" description="Glycosyltransferase 2-like" evidence="2">
    <location>
        <begin position="876"/>
        <end position="987"/>
    </location>
</feature>
<dbReference type="GO" id="GO:0016740">
    <property type="term" value="F:transferase activity"/>
    <property type="evidence" value="ECO:0007669"/>
    <property type="project" value="UniProtKB-KW"/>
</dbReference>
<dbReference type="InterPro" id="IPR001173">
    <property type="entry name" value="Glyco_trans_2-like"/>
</dbReference>
<dbReference type="Gene3D" id="3.40.50.150">
    <property type="entry name" value="Vaccinia Virus protein VP39"/>
    <property type="match status" value="1"/>
</dbReference>